<dbReference type="EMBL" id="JAPCWZ010000009">
    <property type="protein sequence ID" value="KAK8851207.1"/>
    <property type="molecule type" value="Genomic_DNA"/>
</dbReference>
<dbReference type="Proteomes" id="UP001390339">
    <property type="component" value="Unassembled WGS sequence"/>
</dbReference>
<accession>A0ABR2HQ48</accession>
<name>A0ABR2HQ48_9PEZI</name>
<organism evidence="1 2">
    <name type="scientific">Apiospora arundinis</name>
    <dbReference type="NCBI Taxonomy" id="335852"/>
    <lineage>
        <taxon>Eukaryota</taxon>
        <taxon>Fungi</taxon>
        <taxon>Dikarya</taxon>
        <taxon>Ascomycota</taxon>
        <taxon>Pezizomycotina</taxon>
        <taxon>Sordariomycetes</taxon>
        <taxon>Xylariomycetidae</taxon>
        <taxon>Amphisphaeriales</taxon>
        <taxon>Apiosporaceae</taxon>
        <taxon>Apiospora</taxon>
    </lineage>
</organism>
<proteinExistence type="predicted"/>
<sequence>MVPKATVTSLSPLWQQAQGAVNLLPVLSVVEWGFAWGPQRLNFLNFPATRPRSSVLPAVFGQVLPGEGPIVPMEARQWPYDHGET</sequence>
<evidence type="ECO:0000313" key="2">
    <source>
        <dbReference type="Proteomes" id="UP001390339"/>
    </source>
</evidence>
<protein>
    <submittedName>
        <fullName evidence="1">Uncharacterized protein</fullName>
    </submittedName>
</protein>
<keyword evidence="2" id="KW-1185">Reference proteome</keyword>
<evidence type="ECO:0000313" key="1">
    <source>
        <dbReference type="EMBL" id="KAK8851207.1"/>
    </source>
</evidence>
<gene>
    <name evidence="1" type="ORF">PGQ11_013686</name>
</gene>
<reference evidence="1 2" key="1">
    <citation type="journal article" date="2024" name="IMA Fungus">
        <title>Apiospora arundinis, a panoply of carbohydrate-active enzymes and secondary metabolites.</title>
        <authorList>
            <person name="Sorensen T."/>
            <person name="Petersen C."/>
            <person name="Muurmann A.T."/>
            <person name="Christiansen J.V."/>
            <person name="Brundto M.L."/>
            <person name="Overgaard C.K."/>
            <person name="Boysen A.T."/>
            <person name="Wollenberg R.D."/>
            <person name="Larsen T.O."/>
            <person name="Sorensen J.L."/>
            <person name="Nielsen K.L."/>
            <person name="Sondergaard T.E."/>
        </authorList>
    </citation>
    <scope>NUCLEOTIDE SEQUENCE [LARGE SCALE GENOMIC DNA]</scope>
    <source>
        <strain evidence="1 2">AAU 773</strain>
    </source>
</reference>
<comment type="caution">
    <text evidence="1">The sequence shown here is derived from an EMBL/GenBank/DDBJ whole genome shotgun (WGS) entry which is preliminary data.</text>
</comment>